<dbReference type="EMBL" id="WOAA01000015">
    <property type="protein sequence ID" value="MUG67556.1"/>
    <property type="molecule type" value="Genomic_DNA"/>
</dbReference>
<organism evidence="2 3">
    <name type="scientific">Paenibacillus campinasensis</name>
    <dbReference type="NCBI Taxonomy" id="66347"/>
    <lineage>
        <taxon>Bacteria</taxon>
        <taxon>Bacillati</taxon>
        <taxon>Bacillota</taxon>
        <taxon>Bacilli</taxon>
        <taxon>Bacillales</taxon>
        <taxon>Paenibacillaceae</taxon>
        <taxon>Paenibacillus</taxon>
    </lineage>
</organism>
<proteinExistence type="predicted"/>
<name>A0ABW9T557_9BACL</name>
<reference evidence="2 3" key="1">
    <citation type="submission" date="2019-11" db="EMBL/GenBank/DDBJ databases">
        <title>Draft genome sequences of five Paenibacillus species of dairy origin.</title>
        <authorList>
            <person name="Olajide A.M."/>
            <person name="Chen S."/>
            <person name="Lapointe G."/>
        </authorList>
    </citation>
    <scope>NUCLEOTIDE SEQUENCE [LARGE SCALE GENOMIC DNA]</scope>
    <source>
        <strain evidence="2 3">3CS1</strain>
    </source>
</reference>
<dbReference type="InterPro" id="IPR011037">
    <property type="entry name" value="Pyrv_Knase-like_insert_dom_sf"/>
</dbReference>
<dbReference type="InterPro" id="IPR052353">
    <property type="entry name" value="Benzoxazolinone_Detox_Enz"/>
</dbReference>
<accession>A0ABW9T557</accession>
<evidence type="ECO:0000313" key="2">
    <source>
        <dbReference type="EMBL" id="MUG67556.1"/>
    </source>
</evidence>
<evidence type="ECO:0000313" key="3">
    <source>
        <dbReference type="Proteomes" id="UP000435177"/>
    </source>
</evidence>
<dbReference type="Gene3D" id="2.40.33.20">
    <property type="entry name" value="PK beta-barrel domain-like"/>
    <property type="match status" value="1"/>
</dbReference>
<feature type="domain" description="MOSC" evidence="1">
    <location>
        <begin position="30"/>
        <end position="164"/>
    </location>
</feature>
<dbReference type="Proteomes" id="UP000435177">
    <property type="component" value="Unassembled WGS sequence"/>
</dbReference>
<dbReference type="PANTHER" id="PTHR30212:SF2">
    <property type="entry name" value="PROTEIN YIIM"/>
    <property type="match status" value="1"/>
</dbReference>
<sequence length="221" mass="24187">MSMRIVSLNVGKPITVDYLGKPLSTGIYKQPVEGAVFLGKENFAGDGQADLVHHGGADKAVCAYPFEHYKYWASSLGKEMPPASFGENLTLQGLLEDQVSIGDVFRVGEAVVQISQPRYPCFKLSQKHGVKDMPARVLNTGYSGFYFRVLEEGEVSAASPVTRLEAHPKGITVREVLLLMKDGRKDESGLSRMLELEELSSSVKGQFAKWLEALRSSSSNS</sequence>
<protein>
    <submittedName>
        <fullName evidence="2">MOSC domain-containing protein</fullName>
    </submittedName>
</protein>
<dbReference type="PANTHER" id="PTHR30212">
    <property type="entry name" value="PROTEIN YIIM"/>
    <property type="match status" value="1"/>
</dbReference>
<dbReference type="RefSeq" id="WP_155618496.1">
    <property type="nucleotide sequence ID" value="NZ_WOAA01000015.1"/>
</dbReference>
<dbReference type="InterPro" id="IPR005302">
    <property type="entry name" value="MoCF_Sase_C"/>
</dbReference>
<comment type="caution">
    <text evidence="2">The sequence shown here is derived from an EMBL/GenBank/DDBJ whole genome shotgun (WGS) entry which is preliminary data.</text>
</comment>
<dbReference type="SUPFAM" id="SSF50800">
    <property type="entry name" value="PK beta-barrel domain-like"/>
    <property type="match status" value="1"/>
</dbReference>
<dbReference type="PROSITE" id="PS51340">
    <property type="entry name" value="MOSC"/>
    <property type="match status" value="1"/>
</dbReference>
<dbReference type="InterPro" id="IPR005163">
    <property type="entry name" value="Tri_helical_YiiM-like"/>
</dbReference>
<gene>
    <name evidence="2" type="ORF">GNP94_16325</name>
</gene>
<evidence type="ECO:0000259" key="1">
    <source>
        <dbReference type="PROSITE" id="PS51340"/>
    </source>
</evidence>
<dbReference type="Pfam" id="PF03473">
    <property type="entry name" value="MOSC"/>
    <property type="match status" value="1"/>
</dbReference>
<dbReference type="Pfam" id="PF03475">
    <property type="entry name" value="YiiM_3-alpha"/>
    <property type="match status" value="1"/>
</dbReference>
<keyword evidence="3" id="KW-1185">Reference proteome</keyword>